<feature type="chain" id="PRO_5046449579" description="Lipoprotein" evidence="1">
    <location>
        <begin position="23"/>
        <end position="347"/>
    </location>
</feature>
<keyword evidence="1" id="KW-0732">Signal</keyword>
<evidence type="ECO:0000313" key="3">
    <source>
        <dbReference type="Proteomes" id="UP001370348"/>
    </source>
</evidence>
<dbReference type="EMBL" id="CP089984">
    <property type="protein sequence ID" value="WXB12255.1"/>
    <property type="molecule type" value="Genomic_DNA"/>
</dbReference>
<evidence type="ECO:0000313" key="2">
    <source>
        <dbReference type="EMBL" id="WXB12255.1"/>
    </source>
</evidence>
<evidence type="ECO:0008006" key="4">
    <source>
        <dbReference type="Google" id="ProtNLM"/>
    </source>
</evidence>
<dbReference type="RefSeq" id="WP_394821875.1">
    <property type="nucleotide sequence ID" value="NZ_CP089984.1"/>
</dbReference>
<dbReference type="PROSITE" id="PS51257">
    <property type="entry name" value="PROKAR_LIPOPROTEIN"/>
    <property type="match status" value="1"/>
</dbReference>
<accession>A0ABZ2LSW2</accession>
<organism evidence="2 3">
    <name type="scientific">Pendulispora albinea</name>
    <dbReference type="NCBI Taxonomy" id="2741071"/>
    <lineage>
        <taxon>Bacteria</taxon>
        <taxon>Pseudomonadati</taxon>
        <taxon>Myxococcota</taxon>
        <taxon>Myxococcia</taxon>
        <taxon>Myxococcales</taxon>
        <taxon>Sorangiineae</taxon>
        <taxon>Pendulisporaceae</taxon>
        <taxon>Pendulispora</taxon>
    </lineage>
</organism>
<keyword evidence="3" id="KW-1185">Reference proteome</keyword>
<proteinExistence type="predicted"/>
<protein>
    <recommendedName>
        <fullName evidence="4">Lipoprotein</fullName>
    </recommendedName>
</protein>
<reference evidence="2 3" key="1">
    <citation type="submission" date="2021-12" db="EMBL/GenBank/DDBJ databases">
        <title>Discovery of the Pendulisporaceae a myxobacterial family with distinct sporulation behavior and unique specialized metabolism.</title>
        <authorList>
            <person name="Garcia R."/>
            <person name="Popoff A."/>
            <person name="Bader C.D."/>
            <person name="Loehr J."/>
            <person name="Walesch S."/>
            <person name="Walt C."/>
            <person name="Boldt J."/>
            <person name="Bunk B."/>
            <person name="Haeckl F.J.F.P.J."/>
            <person name="Gunesch A.P."/>
            <person name="Birkelbach J."/>
            <person name="Nuebel U."/>
            <person name="Pietschmann T."/>
            <person name="Bach T."/>
            <person name="Mueller R."/>
        </authorList>
    </citation>
    <scope>NUCLEOTIDE SEQUENCE [LARGE SCALE GENOMIC DNA]</scope>
    <source>
        <strain evidence="2 3">MSr11954</strain>
    </source>
</reference>
<dbReference type="Proteomes" id="UP001370348">
    <property type="component" value="Chromosome"/>
</dbReference>
<feature type="signal peptide" evidence="1">
    <location>
        <begin position="1"/>
        <end position="22"/>
    </location>
</feature>
<evidence type="ECO:0000256" key="1">
    <source>
        <dbReference type="SAM" id="SignalP"/>
    </source>
</evidence>
<sequence>MIGRHRLLLSGLALMCASSVLSAGCAKSSEESLLQASDFVTPKDVTFDANSIMSPEVLQDAEAFDAAALQTFLERTPYRRPSFLATYQSNGVRASDALYRAAIASRINPFVLLVRAQALQGLVGTQFYPFPPSRVEYVFRCGCAGGDTCDASLAGFDRQATCLANRLRQDLDQIASKGATAGGWGPGKLSVTLDHQKVTPKDASTAALYQEDPAVGVGKSDAWLFWNIWQNYSEFLQYIGPRPSVSTQGGWIGDACTRDAECSAPNAICNTNFPGGMCMSPCTDSCPSEPGRAESFCADFGKSGGYCLPMCNANEPGSCRPQYECRTVQKAGKPGQSSDLCTKAQSG</sequence>
<name>A0ABZ2LSW2_9BACT</name>
<gene>
    <name evidence="2" type="ORF">LZC94_30950</name>
</gene>